<dbReference type="PANTHER" id="PTHR30535">
    <property type="entry name" value="VITAMIN B12-BINDING PROTEIN"/>
    <property type="match status" value="1"/>
</dbReference>
<protein>
    <submittedName>
        <fullName evidence="4">ABC transporter substrate-binding protein</fullName>
    </submittedName>
</protein>
<dbReference type="PROSITE" id="PS50983">
    <property type="entry name" value="FE_B12_PBP"/>
    <property type="match status" value="1"/>
</dbReference>
<accession>A0A2S0MFG8</accession>
<dbReference type="SUPFAM" id="SSF53807">
    <property type="entry name" value="Helical backbone' metal receptor"/>
    <property type="match status" value="1"/>
</dbReference>
<keyword evidence="1 2" id="KW-0732">Signal</keyword>
<dbReference type="PANTHER" id="PTHR30535:SF34">
    <property type="entry name" value="MOLYBDATE-BINDING PROTEIN MOLA"/>
    <property type="match status" value="1"/>
</dbReference>
<dbReference type="RefSeq" id="WP_106703016.1">
    <property type="nucleotide sequence ID" value="NZ_CP027666.1"/>
</dbReference>
<feature type="domain" description="Fe/B12 periplasmic-binding" evidence="3">
    <location>
        <begin position="39"/>
        <end position="289"/>
    </location>
</feature>
<evidence type="ECO:0000313" key="4">
    <source>
        <dbReference type="EMBL" id="AVO34463.1"/>
    </source>
</evidence>
<dbReference type="EMBL" id="CP027666">
    <property type="protein sequence ID" value="AVO34463.1"/>
    <property type="molecule type" value="Genomic_DNA"/>
</dbReference>
<evidence type="ECO:0000259" key="3">
    <source>
        <dbReference type="PROSITE" id="PS50983"/>
    </source>
</evidence>
<organism evidence="4 5">
    <name type="scientific">Ottowia oryzae</name>
    <dbReference type="NCBI Taxonomy" id="2109914"/>
    <lineage>
        <taxon>Bacteria</taxon>
        <taxon>Pseudomonadati</taxon>
        <taxon>Pseudomonadota</taxon>
        <taxon>Betaproteobacteria</taxon>
        <taxon>Burkholderiales</taxon>
        <taxon>Comamonadaceae</taxon>
        <taxon>Ottowia</taxon>
    </lineage>
</organism>
<dbReference type="GO" id="GO:0071281">
    <property type="term" value="P:cellular response to iron ion"/>
    <property type="evidence" value="ECO:0007669"/>
    <property type="project" value="TreeGrafter"/>
</dbReference>
<dbReference type="Proteomes" id="UP000239709">
    <property type="component" value="Chromosome"/>
</dbReference>
<reference evidence="4 5" key="1">
    <citation type="submission" date="2018-03" db="EMBL/GenBank/DDBJ databases">
        <title>Genome sequencing of Ottowia sp.</title>
        <authorList>
            <person name="Kim S.-J."/>
            <person name="Heo J."/>
            <person name="Kwon S.-W."/>
        </authorList>
    </citation>
    <scope>NUCLEOTIDE SEQUENCE [LARGE SCALE GENOMIC DNA]</scope>
    <source>
        <strain evidence="4 5">KADR8-3</strain>
    </source>
</reference>
<dbReference type="Pfam" id="PF01497">
    <property type="entry name" value="Peripla_BP_2"/>
    <property type="match status" value="1"/>
</dbReference>
<proteinExistence type="predicted"/>
<dbReference type="Gene3D" id="3.40.50.1980">
    <property type="entry name" value="Nitrogenase molybdenum iron protein domain"/>
    <property type="match status" value="2"/>
</dbReference>
<dbReference type="InterPro" id="IPR002491">
    <property type="entry name" value="ABC_transptr_periplasmic_BD"/>
</dbReference>
<keyword evidence="5" id="KW-1185">Reference proteome</keyword>
<dbReference type="NCBIfam" id="NF038402">
    <property type="entry name" value="TroA_like"/>
    <property type="match status" value="1"/>
</dbReference>
<evidence type="ECO:0000313" key="5">
    <source>
        <dbReference type="Proteomes" id="UP000239709"/>
    </source>
</evidence>
<dbReference type="AlphaFoldDB" id="A0A2S0MFG8"/>
<feature type="signal peptide" evidence="2">
    <location>
        <begin position="1"/>
        <end position="20"/>
    </location>
</feature>
<evidence type="ECO:0000256" key="1">
    <source>
        <dbReference type="ARBA" id="ARBA00022729"/>
    </source>
</evidence>
<sequence length="293" mass="31931">MKRWLFACLMACLVCLPAWAYEVTDDTGKTVHFDHPPLRVVSLLPSLTETLCELGACERLVGVDRYSNWPAMVKKLPQVGGGLDPNVEAVVALKPDLVLISVSSRAADRLRGLGLRVLQMEPRTSAQVRQVTTRLATALQLDTAERVLRNLDAGVEAAAQSVPPSLRGQRVYFEAAGGPHAAGPQSFIGEMLARLGLANIIGPELGPFPRINPELVVRADPDLIMVGARSVRELVARPGWNQLRALREQRMCVFSPDEVDILVRPGPRMAEAARLMARCAVEKGLRGPREGAR</sequence>
<gene>
    <name evidence="4" type="ORF">C6570_09665</name>
</gene>
<feature type="chain" id="PRO_5015527512" evidence="2">
    <location>
        <begin position="21"/>
        <end position="293"/>
    </location>
</feature>
<evidence type="ECO:0000256" key="2">
    <source>
        <dbReference type="SAM" id="SignalP"/>
    </source>
</evidence>
<dbReference type="KEGG" id="otk:C6570_09665"/>
<dbReference type="OrthoDB" id="6495095at2"/>
<dbReference type="InterPro" id="IPR054828">
    <property type="entry name" value="Vit_B12_bind_prot"/>
</dbReference>
<name>A0A2S0MFG8_9BURK</name>
<dbReference type="InterPro" id="IPR050902">
    <property type="entry name" value="ABC_Transporter_SBP"/>
</dbReference>